<dbReference type="InParanoid" id="G5B608"/>
<protein>
    <submittedName>
        <fullName evidence="4">Cell division cycle 5-related protein</fullName>
    </submittedName>
</protein>
<evidence type="ECO:0000256" key="3">
    <source>
        <dbReference type="SAM" id="MobiDB-lite"/>
    </source>
</evidence>
<dbReference type="GO" id="GO:0000398">
    <property type="term" value="P:mRNA splicing, via spliceosome"/>
    <property type="evidence" value="ECO:0007669"/>
    <property type="project" value="InterPro"/>
</dbReference>
<organism evidence="4 5">
    <name type="scientific">Heterocephalus glaber</name>
    <name type="common">Naked mole rat</name>
    <dbReference type="NCBI Taxonomy" id="10181"/>
    <lineage>
        <taxon>Eukaryota</taxon>
        <taxon>Metazoa</taxon>
        <taxon>Chordata</taxon>
        <taxon>Craniata</taxon>
        <taxon>Vertebrata</taxon>
        <taxon>Euteleostomi</taxon>
        <taxon>Mammalia</taxon>
        <taxon>Eutheria</taxon>
        <taxon>Euarchontoglires</taxon>
        <taxon>Glires</taxon>
        <taxon>Rodentia</taxon>
        <taxon>Hystricomorpha</taxon>
        <taxon>Bathyergidae</taxon>
        <taxon>Heterocephalus</taxon>
    </lineage>
</organism>
<dbReference type="STRING" id="10181.G5B608"/>
<evidence type="ECO:0000256" key="2">
    <source>
        <dbReference type="ARBA" id="ARBA00023242"/>
    </source>
</evidence>
<sequence>MWSDEKGAMENTAVTRMARCGKNATVNFCYLPSQRLYTRANLASTKGRTESLAKALETNRAHMRTEGKRLRRGKKKMKILLGGYQSHAMGLKKQLNDLWDQINHAHLELFQETGGPCHSLEAGASKRRSAETPEKRKRASAEICSFAAGEGDLRVKLLKHSLRLLCSRAN</sequence>
<dbReference type="GO" id="GO:0000974">
    <property type="term" value="C:Prp19 complex"/>
    <property type="evidence" value="ECO:0007669"/>
    <property type="project" value="InterPro"/>
</dbReference>
<evidence type="ECO:0000313" key="5">
    <source>
        <dbReference type="Proteomes" id="UP000006813"/>
    </source>
</evidence>
<dbReference type="PANTHER" id="PTHR45885">
    <property type="entry name" value="CELL DIVISION CYCLE 5-LIKE PROTEIN"/>
    <property type="match status" value="1"/>
</dbReference>
<dbReference type="GO" id="GO:0000977">
    <property type="term" value="F:RNA polymerase II transcription regulatory region sequence-specific DNA binding"/>
    <property type="evidence" value="ECO:0007669"/>
    <property type="project" value="TreeGrafter"/>
</dbReference>
<reference evidence="4 5" key="1">
    <citation type="journal article" date="2011" name="Nature">
        <title>Genome sequencing reveals insights into physiology and longevity of the naked mole rat.</title>
        <authorList>
            <person name="Kim E.B."/>
            <person name="Fang X."/>
            <person name="Fushan A.A."/>
            <person name="Huang Z."/>
            <person name="Lobanov A.V."/>
            <person name="Han L."/>
            <person name="Marino S.M."/>
            <person name="Sun X."/>
            <person name="Turanov A.A."/>
            <person name="Yang P."/>
            <person name="Yim S.H."/>
            <person name="Zhao X."/>
            <person name="Kasaikina M.V."/>
            <person name="Stoletzki N."/>
            <person name="Peng C."/>
            <person name="Polak P."/>
            <person name="Xiong Z."/>
            <person name="Kiezun A."/>
            <person name="Zhu Y."/>
            <person name="Chen Y."/>
            <person name="Kryukov G.V."/>
            <person name="Zhang Q."/>
            <person name="Peshkin L."/>
            <person name="Yang L."/>
            <person name="Bronson R.T."/>
            <person name="Buffenstein R."/>
            <person name="Wang B."/>
            <person name="Han C."/>
            <person name="Li Q."/>
            <person name="Chen L."/>
            <person name="Zhao W."/>
            <person name="Sunyaev S.R."/>
            <person name="Park T.J."/>
            <person name="Zhang G."/>
            <person name="Wang J."/>
            <person name="Gladyshev V.N."/>
        </authorList>
    </citation>
    <scope>NUCLEOTIDE SEQUENCE [LARGE SCALE GENOMIC DNA]</scope>
</reference>
<keyword evidence="4" id="KW-0131">Cell cycle</keyword>
<dbReference type="AlphaFoldDB" id="G5B608"/>
<dbReference type="GO" id="GO:0051301">
    <property type="term" value="P:cell division"/>
    <property type="evidence" value="ECO:0007669"/>
    <property type="project" value="UniProtKB-KW"/>
</dbReference>
<dbReference type="PANTHER" id="PTHR45885:SF1">
    <property type="entry name" value="CELL DIVISION CYCLE 5-LIKE PROTEIN"/>
    <property type="match status" value="1"/>
</dbReference>
<dbReference type="Proteomes" id="UP000006813">
    <property type="component" value="Unassembled WGS sequence"/>
</dbReference>
<accession>G5B608</accession>
<dbReference type="GO" id="GO:0000981">
    <property type="term" value="F:DNA-binding transcription factor activity, RNA polymerase II-specific"/>
    <property type="evidence" value="ECO:0007669"/>
    <property type="project" value="TreeGrafter"/>
</dbReference>
<keyword evidence="4" id="KW-0132">Cell division</keyword>
<dbReference type="GO" id="GO:0005681">
    <property type="term" value="C:spliceosomal complex"/>
    <property type="evidence" value="ECO:0007669"/>
    <property type="project" value="TreeGrafter"/>
</dbReference>
<dbReference type="EMBL" id="JH168612">
    <property type="protein sequence ID" value="EHB04719.1"/>
    <property type="molecule type" value="Genomic_DNA"/>
</dbReference>
<name>G5B608_HETGA</name>
<dbReference type="InterPro" id="IPR047242">
    <property type="entry name" value="CDC5L/Cef1"/>
</dbReference>
<evidence type="ECO:0000256" key="1">
    <source>
        <dbReference type="ARBA" id="ARBA00023125"/>
    </source>
</evidence>
<keyword evidence="1" id="KW-0238">DNA-binding</keyword>
<gene>
    <name evidence="4" type="ORF">GW7_15593</name>
</gene>
<proteinExistence type="predicted"/>
<evidence type="ECO:0000313" key="4">
    <source>
        <dbReference type="EMBL" id="EHB04719.1"/>
    </source>
</evidence>
<keyword evidence="2" id="KW-0539">Nucleus</keyword>
<feature type="region of interest" description="Disordered" evidence="3">
    <location>
        <begin position="120"/>
        <end position="139"/>
    </location>
</feature>